<dbReference type="InterPro" id="IPR013697">
    <property type="entry name" value="DNA_pol_e_suA_C"/>
</dbReference>
<evidence type="ECO:0000256" key="20">
    <source>
        <dbReference type="SAM" id="MobiDB-lite"/>
    </source>
</evidence>
<comment type="subcellular location">
    <subcellularLocation>
        <location evidence="2 19">Nucleus</location>
    </subcellularLocation>
</comment>
<organism evidence="22 23">
    <name type="scientific">Lactarius akahatsu</name>
    <dbReference type="NCBI Taxonomy" id="416441"/>
    <lineage>
        <taxon>Eukaryota</taxon>
        <taxon>Fungi</taxon>
        <taxon>Dikarya</taxon>
        <taxon>Basidiomycota</taxon>
        <taxon>Agaricomycotina</taxon>
        <taxon>Agaricomycetes</taxon>
        <taxon>Russulales</taxon>
        <taxon>Russulaceae</taxon>
        <taxon>Lactarius</taxon>
    </lineage>
</organism>
<dbReference type="Pfam" id="PF03104">
    <property type="entry name" value="DNA_pol_B_exo1"/>
    <property type="match status" value="1"/>
</dbReference>
<dbReference type="Gene3D" id="3.30.342.10">
    <property type="entry name" value="DNA Polymerase, chain B, domain 1"/>
    <property type="match status" value="1"/>
</dbReference>
<evidence type="ECO:0000256" key="7">
    <source>
        <dbReference type="ARBA" id="ARBA00022705"/>
    </source>
</evidence>
<reference evidence="22" key="1">
    <citation type="submission" date="2022-01" db="EMBL/GenBank/DDBJ databases">
        <title>Comparative genomics reveals a dynamic genome evolution in the ectomycorrhizal milk-cap (Lactarius) mushrooms.</title>
        <authorList>
            <consortium name="DOE Joint Genome Institute"/>
            <person name="Lebreton A."/>
            <person name="Tang N."/>
            <person name="Kuo A."/>
            <person name="LaButti K."/>
            <person name="Drula E."/>
            <person name="Barry K."/>
            <person name="Clum A."/>
            <person name="Lipzen A."/>
            <person name="Mousain D."/>
            <person name="Ng V."/>
            <person name="Wang R."/>
            <person name="Wang X."/>
            <person name="Dai Y."/>
            <person name="Henrissat B."/>
            <person name="Grigoriev I.V."/>
            <person name="Guerin-Laguette A."/>
            <person name="Yu F."/>
            <person name="Martin F.M."/>
        </authorList>
    </citation>
    <scope>NUCLEOTIDE SEQUENCE</scope>
    <source>
        <strain evidence="22">QP</strain>
    </source>
</reference>
<evidence type="ECO:0000256" key="1">
    <source>
        <dbReference type="ARBA" id="ARBA00001966"/>
    </source>
</evidence>
<keyword evidence="6 19" id="KW-0548">Nucleotidyltransferase</keyword>
<dbReference type="Pfam" id="PF23250">
    <property type="entry name" value="zf_DPOE_2"/>
    <property type="match status" value="1"/>
</dbReference>
<evidence type="ECO:0000256" key="2">
    <source>
        <dbReference type="ARBA" id="ARBA00004123"/>
    </source>
</evidence>
<proteinExistence type="inferred from homology"/>
<dbReference type="PANTHER" id="PTHR10670:SF0">
    <property type="entry name" value="DNA POLYMERASE EPSILON CATALYTIC SUBUNIT A"/>
    <property type="match status" value="1"/>
</dbReference>
<evidence type="ECO:0000256" key="5">
    <source>
        <dbReference type="ARBA" id="ARBA00022679"/>
    </source>
</evidence>
<comment type="function">
    <text evidence="17 19">DNA polymerase II participates in chromosomal DNA replication.</text>
</comment>
<protein>
    <recommendedName>
        <fullName evidence="19">DNA polymerase epsilon catalytic subunit</fullName>
        <ecNumber evidence="19">2.7.7.7</ecNumber>
    </recommendedName>
</protein>
<dbReference type="InterPro" id="IPR055191">
    <property type="entry name" value="POL2_thumb"/>
</dbReference>
<dbReference type="GO" id="GO:0003677">
    <property type="term" value="F:DNA binding"/>
    <property type="evidence" value="ECO:0007669"/>
    <property type="project" value="UniProtKB-KW"/>
</dbReference>
<dbReference type="FunFam" id="1.10.132.60:FF:000002">
    <property type="entry name" value="DNA polymerase epsilon catalytic subunit"/>
    <property type="match status" value="1"/>
</dbReference>
<keyword evidence="8 19" id="KW-0479">Metal-binding</keyword>
<feature type="compositionally biased region" description="Basic and acidic residues" evidence="20">
    <location>
        <begin position="1248"/>
        <end position="1258"/>
    </location>
</feature>
<dbReference type="InterPro" id="IPR012337">
    <property type="entry name" value="RNaseH-like_sf"/>
</dbReference>
<comment type="cofactor">
    <cofactor evidence="1 19">
        <name>[4Fe-4S] cluster</name>
        <dbReference type="ChEBI" id="CHEBI:49883"/>
    </cofactor>
</comment>
<dbReference type="InterPro" id="IPR023211">
    <property type="entry name" value="DNA_pol_palm_dom_sf"/>
</dbReference>
<comment type="caution">
    <text evidence="22">The sequence shown here is derived from an EMBL/GenBank/DDBJ whole genome shotgun (WGS) entry which is preliminary data.</text>
</comment>
<dbReference type="CDD" id="cd05779">
    <property type="entry name" value="DNA_polB_epsilon_exo"/>
    <property type="match status" value="1"/>
</dbReference>
<dbReference type="GO" id="GO:0000278">
    <property type="term" value="P:mitotic cell cycle"/>
    <property type="evidence" value="ECO:0007669"/>
    <property type="project" value="TreeGrafter"/>
</dbReference>
<dbReference type="GO" id="GO:0006297">
    <property type="term" value="P:nucleotide-excision repair, DNA gap filling"/>
    <property type="evidence" value="ECO:0007669"/>
    <property type="project" value="TreeGrafter"/>
</dbReference>
<evidence type="ECO:0000256" key="11">
    <source>
        <dbReference type="ARBA" id="ARBA00022932"/>
    </source>
</evidence>
<dbReference type="EC" id="2.7.7.7" evidence="19"/>
<keyword evidence="9 19" id="KW-0863">Zinc-finger</keyword>
<gene>
    <name evidence="22" type="ORF">EDB92DRAFT_1509308</name>
</gene>
<evidence type="ECO:0000256" key="15">
    <source>
        <dbReference type="ARBA" id="ARBA00023242"/>
    </source>
</evidence>
<keyword evidence="5 19" id="KW-0808">Transferase</keyword>
<dbReference type="CDD" id="cd05535">
    <property type="entry name" value="POLBc_epsilon"/>
    <property type="match status" value="1"/>
</dbReference>
<dbReference type="Gene3D" id="1.10.132.60">
    <property type="entry name" value="DNA polymerase family B, C-terminal domain"/>
    <property type="match status" value="1"/>
</dbReference>
<keyword evidence="7 19" id="KW-0235">DNA replication</keyword>
<evidence type="ECO:0000256" key="9">
    <source>
        <dbReference type="ARBA" id="ARBA00022771"/>
    </source>
</evidence>
<keyword evidence="12 19" id="KW-0408">Iron</keyword>
<dbReference type="InterPro" id="IPR036397">
    <property type="entry name" value="RNaseH_sf"/>
</dbReference>
<dbReference type="GO" id="GO:0051539">
    <property type="term" value="F:4 iron, 4 sulfur cluster binding"/>
    <property type="evidence" value="ECO:0007669"/>
    <property type="project" value="UniProtKB-KW"/>
</dbReference>
<dbReference type="Proteomes" id="UP001201163">
    <property type="component" value="Unassembled WGS sequence"/>
</dbReference>
<keyword evidence="15 19" id="KW-0539">Nucleus</keyword>
<dbReference type="InterPro" id="IPR006133">
    <property type="entry name" value="DNA-dir_DNA_pol_B_exonuc"/>
</dbReference>
<dbReference type="Pfam" id="PF08490">
    <property type="entry name" value="DUF1744"/>
    <property type="match status" value="1"/>
</dbReference>
<dbReference type="FunFam" id="3.90.1600.10:FF:000006">
    <property type="entry name" value="DNA polymerase epsilon catalytic subunit"/>
    <property type="match status" value="1"/>
</dbReference>
<dbReference type="InterPro" id="IPR043502">
    <property type="entry name" value="DNA/RNA_pol_sf"/>
</dbReference>
<dbReference type="EMBL" id="JAKELL010000008">
    <property type="protein sequence ID" value="KAH8996634.1"/>
    <property type="molecule type" value="Genomic_DNA"/>
</dbReference>
<dbReference type="FunFam" id="3.30.420.10:FF:000010">
    <property type="entry name" value="DNA polymerase epsilon catalytic subunit"/>
    <property type="match status" value="1"/>
</dbReference>
<dbReference type="Gene3D" id="3.90.1600.10">
    <property type="entry name" value="Palm domain of DNA polymerase"/>
    <property type="match status" value="1"/>
</dbReference>
<feature type="compositionally biased region" description="Low complexity" evidence="20">
    <location>
        <begin position="1"/>
        <end position="23"/>
    </location>
</feature>
<dbReference type="GO" id="GO:0008270">
    <property type="term" value="F:zinc ion binding"/>
    <property type="evidence" value="ECO:0007669"/>
    <property type="project" value="UniProtKB-KW"/>
</dbReference>
<keyword evidence="14 19" id="KW-0238">DNA-binding</keyword>
<feature type="region of interest" description="Disordered" evidence="20">
    <location>
        <begin position="1"/>
        <end position="48"/>
    </location>
</feature>
<keyword evidence="23" id="KW-1185">Reference proteome</keyword>
<evidence type="ECO:0000256" key="8">
    <source>
        <dbReference type="ARBA" id="ARBA00022723"/>
    </source>
</evidence>
<keyword evidence="13 19" id="KW-0411">Iron-sulfur</keyword>
<evidence type="ECO:0000256" key="6">
    <source>
        <dbReference type="ARBA" id="ARBA00022695"/>
    </source>
</evidence>
<comment type="subunit">
    <text evidence="18">Heterotetramer. Consists of 4 subunits: POL2, DPB2, DPB3 and DPB4.</text>
</comment>
<dbReference type="PANTHER" id="PTHR10670">
    <property type="entry name" value="DNA POLYMERASE EPSILON CATALYTIC SUBUNIT A"/>
    <property type="match status" value="1"/>
</dbReference>
<evidence type="ECO:0000256" key="19">
    <source>
        <dbReference type="RuleBase" id="RU365029"/>
    </source>
</evidence>
<dbReference type="SUPFAM" id="SSF56672">
    <property type="entry name" value="DNA/RNA polymerases"/>
    <property type="match status" value="1"/>
</dbReference>
<feature type="domain" description="DNA polymerase epsilon catalytic subunit A C-terminal" evidence="21">
    <location>
        <begin position="1513"/>
        <end position="1905"/>
    </location>
</feature>
<keyword evidence="11 19" id="KW-0239">DNA-directed DNA polymerase</keyword>
<dbReference type="GO" id="GO:0006287">
    <property type="term" value="P:base-excision repair, gap-filling"/>
    <property type="evidence" value="ECO:0007669"/>
    <property type="project" value="TreeGrafter"/>
</dbReference>
<evidence type="ECO:0000259" key="21">
    <source>
        <dbReference type="SMART" id="SM01159"/>
    </source>
</evidence>
<evidence type="ECO:0000313" key="22">
    <source>
        <dbReference type="EMBL" id="KAH8996634.1"/>
    </source>
</evidence>
<dbReference type="GO" id="GO:0006272">
    <property type="term" value="P:leading strand elongation"/>
    <property type="evidence" value="ECO:0007669"/>
    <property type="project" value="TreeGrafter"/>
</dbReference>
<dbReference type="GO" id="GO:0008622">
    <property type="term" value="C:epsilon DNA polymerase complex"/>
    <property type="evidence" value="ECO:0007669"/>
    <property type="project" value="InterPro"/>
</dbReference>
<accession>A0AAD4LQD6</accession>
<dbReference type="Pfam" id="PF22912">
    <property type="entry name" value="zf-DPOE"/>
    <property type="match status" value="1"/>
</dbReference>
<dbReference type="InterPro" id="IPR006172">
    <property type="entry name" value="DNA-dir_DNA_pol_B"/>
</dbReference>
<dbReference type="Pfam" id="PF22634">
    <property type="entry name" value="POL2_thumb"/>
    <property type="match status" value="1"/>
</dbReference>
<dbReference type="SUPFAM" id="SSF53098">
    <property type="entry name" value="Ribonuclease H-like"/>
    <property type="match status" value="1"/>
</dbReference>
<dbReference type="GO" id="GO:0008310">
    <property type="term" value="F:single-stranded DNA 3'-5' DNA exonuclease activity"/>
    <property type="evidence" value="ECO:0007669"/>
    <property type="project" value="TreeGrafter"/>
</dbReference>
<feature type="compositionally biased region" description="Basic residues" evidence="20">
    <location>
        <begin position="1233"/>
        <end position="1246"/>
    </location>
</feature>
<comment type="similarity">
    <text evidence="3 19">Belongs to the DNA polymerase type-B family.</text>
</comment>
<dbReference type="Gene3D" id="3.30.420.10">
    <property type="entry name" value="Ribonuclease H-like superfamily/Ribonuclease H"/>
    <property type="match status" value="1"/>
</dbReference>
<name>A0AAD4LQD6_9AGAM</name>
<evidence type="ECO:0000256" key="17">
    <source>
        <dbReference type="ARBA" id="ARBA00057054"/>
    </source>
</evidence>
<evidence type="ECO:0000256" key="4">
    <source>
        <dbReference type="ARBA" id="ARBA00022485"/>
    </source>
</evidence>
<dbReference type="InterPro" id="IPR042087">
    <property type="entry name" value="DNA_pol_B_thumb"/>
</dbReference>
<evidence type="ECO:0000256" key="12">
    <source>
        <dbReference type="ARBA" id="ARBA00023004"/>
    </source>
</evidence>
<dbReference type="SMART" id="SM01159">
    <property type="entry name" value="DUF1744"/>
    <property type="match status" value="1"/>
</dbReference>
<dbReference type="SMART" id="SM00486">
    <property type="entry name" value="POLBc"/>
    <property type="match status" value="1"/>
</dbReference>
<dbReference type="InterPro" id="IPR029703">
    <property type="entry name" value="POL2"/>
</dbReference>
<dbReference type="GO" id="GO:0000166">
    <property type="term" value="F:nucleotide binding"/>
    <property type="evidence" value="ECO:0007669"/>
    <property type="project" value="InterPro"/>
</dbReference>
<evidence type="ECO:0000313" key="23">
    <source>
        <dbReference type="Proteomes" id="UP001201163"/>
    </source>
</evidence>
<keyword evidence="10 19" id="KW-0862">Zinc</keyword>
<dbReference type="GO" id="GO:0045004">
    <property type="term" value="P:DNA replication proofreading"/>
    <property type="evidence" value="ECO:0007669"/>
    <property type="project" value="TreeGrafter"/>
</dbReference>
<evidence type="ECO:0000256" key="13">
    <source>
        <dbReference type="ARBA" id="ARBA00023014"/>
    </source>
</evidence>
<keyword evidence="4 19" id="KW-0004">4Fe-4S</keyword>
<evidence type="ECO:0000256" key="3">
    <source>
        <dbReference type="ARBA" id="ARBA00005755"/>
    </source>
</evidence>
<feature type="region of interest" description="Disordered" evidence="20">
    <location>
        <begin position="1209"/>
        <end position="1263"/>
    </location>
</feature>
<comment type="catalytic activity">
    <reaction evidence="16 19">
        <text>DNA(n) + a 2'-deoxyribonucleoside 5'-triphosphate = DNA(n+1) + diphosphate</text>
        <dbReference type="Rhea" id="RHEA:22508"/>
        <dbReference type="Rhea" id="RHEA-COMP:17339"/>
        <dbReference type="Rhea" id="RHEA-COMP:17340"/>
        <dbReference type="ChEBI" id="CHEBI:33019"/>
        <dbReference type="ChEBI" id="CHEBI:61560"/>
        <dbReference type="ChEBI" id="CHEBI:173112"/>
        <dbReference type="EC" id="2.7.7.7"/>
    </reaction>
</comment>
<dbReference type="GO" id="GO:0003887">
    <property type="term" value="F:DNA-directed DNA polymerase activity"/>
    <property type="evidence" value="ECO:0007669"/>
    <property type="project" value="UniProtKB-KW"/>
</dbReference>
<dbReference type="InterPro" id="IPR054475">
    <property type="entry name" value="Znf-DPOE"/>
</dbReference>
<evidence type="ECO:0000256" key="18">
    <source>
        <dbReference type="ARBA" id="ARBA00065544"/>
    </source>
</evidence>
<evidence type="ECO:0000256" key="14">
    <source>
        <dbReference type="ARBA" id="ARBA00023125"/>
    </source>
</evidence>
<sequence>MARGSNTRSRGSFRGFRGNSSFRGRGRGRGGSQGPKTDAAPNQDDEGTRLAERFEQVQVYDDIDGKLGFSRIQEGPKKEGWLVNMHPTIVKDPDWPGGKAAVDYYFIQEDGGMFKCTMNYEPYFYISCVVGMETIVEEWLVKKYEGVIYRIVREKKEDLKMPNHLLGHRRVFLQLCFRNVSDLLTVRRDVMPLALANSAKRSAIDAYAEVVNATESSHMDVDSAWGAEASTSFMRDKDPRDAIIDIREFDVPYYLRVAIDNEIRVGLWYTVTFNAGQPTLKQLTERVKRPDPVVVAYDIETTKAPLKFPDQEIDQVMMISYMVDGQGYLITNREIVSEDIEDFEYTPKEGYEGPFVVFNERNEESTIMRFFQHIQEIKPTVMATFNGDFFDFPFLCARAKVHGIDMFLETGFAKDSEDEFKSRCCVHMDCFRWVKRDSYLPQGSQGLKAVTVAKLGYNPMELDPELMTPYAMEQPQTLAQYSVSDAVATYYLYMKYVHPFIFSLCNIIPLCPDEVLRKGSGTLCETLLMVEAFRGHIIMPNRHEEEYGNMYEGHLLASETYVGGHVEALEAGVFRSDIETQFKVVPSAAQKLIDEIDAALTFCITEECKTPLEDVSNYDTVKAEIQAALEELRDNPLRTDKPLIYHLDVAAMYPNIMLSNRLQPDSVIDESVCAVCDYNRPGKTCDRRLTWAWRGEFFPARRDEFNMIRHALNQETFPPKRPGGPPRRFSDLTPAEQTALTHKRLGDYSRKVYKKTKDTKVENRETIICQRENPFYVDTVRRFRDRRYEYKGLHKTWKKNLDAILAQGKPLADVDEAKKLIVVYDSLQLAHKCILNSFYGYVMRKGARWHSMEMAGVTCLTGATIIQMARQLVEQIGRPLELDTDGIWCILPGVFPENFKFQLKSGKSIGFSYPCTMLNHLVYDKFTNHQYHDFDPETGDYKVHSENSIFFELDGPYKAMILPSSKEEDKLLKKRYAVFNDDGSLAELKGFEVKRRGELQLIKIFQSQIFEKFLLGTTTEECYAAVAEVADRWLDVLFSKAADLSDEELVELIAENRSMSKTLAEYGGQKSTSISTAKRLAEFLGNQMVKDKGLACKFVISAQPAGAPVTDRAVPVAIFSADESVKRTFLRKWLKNNGLTNFELRSILDWDYYIERLGSVIQKLITIPAAMQKVANPVPRIHHPDWLHRRVAALDDKFCQQKLTDFFNPASADSEPAQPADIEDIGSADQSSTRRRIAVVNRKPRNRVVPDEKPDDTLTRPLPNSSRDYSAWIKAMRPRWRQRRSARTDSAHSTAVPAMFRGVTKNKSMSRWDIVQLRPTRSPGRYDLWLSVDSELFSIPLRIPREFYLHLRIDTPDSLFRPDIYAWEKVTRSLPRNMPCTNLYKIMAREDVYQENQEYFVDLINHPNVDGIFELQVPLSIRGVLRLGKTCAPVDNITLNRAGITGLDLQQVEMGRPSPRSRYLDEGRAGKYLFLYHACSVNAPIHVFALFLPSGNVRLHLVDPATRRQPIPRLREVYSDLWQQQQAKYGRCISIRYPESREFSSTYHSSDSTALKALSRELGLLENQSFTVILSSMKDQVYFNRLVPRLSRFPVLSMSRAKAPHSLDVFPWQTNVAQKMCQRYLSLGPWIDRMTALAEYYDVPIGHIDGDQPLLLADVAFARRLVGQDMVLWWSPSGQPDLGGIEDDMRPSEELPNTEFVSPGCYSNVCLEVTVRNLSVNSVLHAMAVNELEGSGGTTAFDSVSHTIEEFADGEVSRDLTLGECNVSPQTFGIIKSMVKAWLLDKVRHGFESPATLAIDHFWRWISSKVSHMYDPSIHRFVHGLMRKTFIQLLAEFKRLGSQVVYADFNRLLLVTSKPPGTAHAYATYITTAVTSNELFQHIYLNTERFYDFLLFMDQANAAGIVCEDPLSVEPPQELVVEMRWNIELFLPPAIQGEFSELVRCFLLEMYKAVQADGQRAPLRVLAANGAPDATQRDASKARERDAVRDFISRRLTRKLFRAIDNVQARMRAAIGDPEAERALSFPLLPGSHLTTLTDPAVELTKFACAVFALATPFENEVGLLTRNALELVGVRAFGEAAAFRNPCAPLRLAGVPCRHCDALRDFDFCRDTDLLLLLPGGERRTPPRWACTRCGAEHDRTAVEFELIERVYALERAAAQQDLRCARCGQVRADHVARTHECGGSFRNTVNRTDVRRTLRTMVNVAIVHDLGRLRETAQALLENS</sequence>
<evidence type="ECO:0000256" key="10">
    <source>
        <dbReference type="ARBA" id="ARBA00022833"/>
    </source>
</evidence>
<evidence type="ECO:0000256" key="16">
    <source>
        <dbReference type="ARBA" id="ARBA00049244"/>
    </source>
</evidence>